<organism evidence="3 4">
    <name type="scientific">Pelotomaculum isophthalicicum JI</name>
    <dbReference type="NCBI Taxonomy" id="947010"/>
    <lineage>
        <taxon>Bacteria</taxon>
        <taxon>Bacillati</taxon>
        <taxon>Bacillota</taxon>
        <taxon>Clostridia</taxon>
        <taxon>Eubacteriales</taxon>
        <taxon>Desulfotomaculaceae</taxon>
        <taxon>Pelotomaculum</taxon>
    </lineage>
</organism>
<dbReference type="SUPFAM" id="SSF55383">
    <property type="entry name" value="Copper amine oxidase, domain N"/>
    <property type="match status" value="1"/>
</dbReference>
<evidence type="ECO:0000256" key="1">
    <source>
        <dbReference type="SAM" id="MobiDB-lite"/>
    </source>
</evidence>
<keyword evidence="4" id="KW-1185">Reference proteome</keyword>
<accession>A0A9X4H683</accession>
<reference evidence="3" key="1">
    <citation type="submission" date="2022-02" db="EMBL/GenBank/DDBJ databases">
        <authorList>
            <person name="Leng L."/>
        </authorList>
    </citation>
    <scope>NUCLEOTIDE SEQUENCE</scope>
    <source>
        <strain evidence="3">JI</strain>
    </source>
</reference>
<dbReference type="EMBL" id="JAKOAV010000022">
    <property type="protein sequence ID" value="MDF9409017.1"/>
    <property type="molecule type" value="Genomic_DNA"/>
</dbReference>
<evidence type="ECO:0000313" key="3">
    <source>
        <dbReference type="EMBL" id="MDF9409017.1"/>
    </source>
</evidence>
<dbReference type="Proteomes" id="UP001154312">
    <property type="component" value="Unassembled WGS sequence"/>
</dbReference>
<proteinExistence type="predicted"/>
<gene>
    <name evidence="3" type="ORF">L7E55_11705</name>
</gene>
<name>A0A9X4H683_9FIRM</name>
<evidence type="ECO:0000259" key="2">
    <source>
        <dbReference type="Pfam" id="PF07833"/>
    </source>
</evidence>
<feature type="domain" description="Copper amine oxidase-like N-terminal" evidence="2">
    <location>
        <begin position="301"/>
        <end position="410"/>
    </location>
</feature>
<dbReference type="InterPro" id="IPR026876">
    <property type="entry name" value="Fn3_assoc_repeat"/>
</dbReference>
<protein>
    <submittedName>
        <fullName evidence="3">Stalk domain-containing protein</fullName>
    </submittedName>
</protein>
<comment type="caution">
    <text evidence="3">The sequence shown here is derived from an EMBL/GenBank/DDBJ whole genome shotgun (WGS) entry which is preliminary data.</text>
</comment>
<dbReference type="Pfam" id="PF07833">
    <property type="entry name" value="Cu_amine_oxidN1"/>
    <property type="match status" value="1"/>
</dbReference>
<feature type="region of interest" description="Disordered" evidence="1">
    <location>
        <begin position="264"/>
        <end position="286"/>
    </location>
</feature>
<dbReference type="RefSeq" id="WP_277444471.1">
    <property type="nucleotide sequence ID" value="NZ_JAKOAV010000022.1"/>
</dbReference>
<dbReference type="InterPro" id="IPR036374">
    <property type="entry name" value="OxRdtase_Mopterin-bd_sf"/>
</dbReference>
<sequence>MTLTLAQLQAMEQYQHVYSCINTWPTKKWYVGKGVKLRDLLAKAGMLETAKLIKFTAKDGYTVTLTVQELLKDKRYYFPRFKTGGDGDGNTPGDPSGAEEVEPILGLVSVEGSNNPKYMNDMNALLLMIGQRAVTEQTGNLFVKYISKIEVLTTEPEKWDAPQANPGGGVVPEGTMVALSNAHNDDDKIYYTTDGSTPDLNSPMYNWIAKRWWSARADVLGTINHPVGPINKNTTIKAVTIGPGKLNSDVVTFSYQIAGTESASATTAGTAGLENQRKDETPGSPPVKVIKLTIGQTGASVGGSPFTLDAVPYVNTKVERTLVPVRFVSEALGAGVKWNAETGQVTITGAGKEIVLTPGSTSVLVNGQTAAIDCVPETIPPGRTFVPLRFVSENLGAKVDYNAETGEITITK</sequence>
<dbReference type="SUPFAM" id="SSF56524">
    <property type="entry name" value="Oxidoreductase molybdopterin-binding domain"/>
    <property type="match status" value="1"/>
</dbReference>
<dbReference type="AlphaFoldDB" id="A0A9X4H683"/>
<dbReference type="InterPro" id="IPR012854">
    <property type="entry name" value="Cu_amine_oxidase-like_N"/>
</dbReference>
<dbReference type="InterPro" id="IPR036582">
    <property type="entry name" value="Mao_N_sf"/>
</dbReference>
<evidence type="ECO:0000313" key="4">
    <source>
        <dbReference type="Proteomes" id="UP001154312"/>
    </source>
</evidence>
<dbReference type="Gene3D" id="3.30.457.10">
    <property type="entry name" value="Copper amine oxidase-like, N-terminal domain"/>
    <property type="match status" value="1"/>
</dbReference>
<dbReference type="Gene3D" id="3.90.420.10">
    <property type="entry name" value="Oxidoreductase, molybdopterin-binding domain"/>
    <property type="match status" value="1"/>
</dbReference>
<dbReference type="Pfam" id="PF13287">
    <property type="entry name" value="Fn3_assoc"/>
    <property type="match status" value="1"/>
</dbReference>